<feature type="domain" description="ABC transporter" evidence="4">
    <location>
        <begin position="4"/>
        <end position="234"/>
    </location>
</feature>
<protein>
    <submittedName>
        <fullName evidence="5">ABC transporter ATP-binding protein</fullName>
    </submittedName>
</protein>
<name>A0AA41YH82_9PROT</name>
<dbReference type="SUPFAM" id="SSF52540">
    <property type="entry name" value="P-loop containing nucleoside triphosphate hydrolases"/>
    <property type="match status" value="1"/>
</dbReference>
<dbReference type="PROSITE" id="PS00211">
    <property type="entry name" value="ABC_TRANSPORTER_1"/>
    <property type="match status" value="1"/>
</dbReference>
<evidence type="ECO:0000256" key="3">
    <source>
        <dbReference type="ARBA" id="ARBA00022840"/>
    </source>
</evidence>
<accession>A0AA41YH82</accession>
<dbReference type="Pfam" id="PF00005">
    <property type="entry name" value="ABC_tran"/>
    <property type="match status" value="1"/>
</dbReference>
<dbReference type="PANTHER" id="PTHR42781:SF4">
    <property type="entry name" value="SPERMIDINE_PUTRESCINE IMPORT ATP-BINDING PROTEIN POTA"/>
    <property type="match status" value="1"/>
</dbReference>
<dbReference type="InterPro" id="IPR013611">
    <property type="entry name" value="Transp-assoc_OB_typ2"/>
</dbReference>
<dbReference type="InterPro" id="IPR027417">
    <property type="entry name" value="P-loop_NTPase"/>
</dbReference>
<keyword evidence="3 5" id="KW-0067">ATP-binding</keyword>
<keyword evidence="1" id="KW-0813">Transport</keyword>
<reference evidence="5" key="2">
    <citation type="submission" date="2022-10" db="EMBL/GenBank/DDBJ databases">
        <authorList>
            <person name="Trinh H.N."/>
        </authorList>
    </citation>
    <scope>NUCLEOTIDE SEQUENCE</scope>
    <source>
        <strain evidence="5">RN2-1</strain>
    </source>
</reference>
<dbReference type="SMART" id="SM00382">
    <property type="entry name" value="AAA"/>
    <property type="match status" value="1"/>
</dbReference>
<dbReference type="GO" id="GO:0016887">
    <property type="term" value="F:ATP hydrolysis activity"/>
    <property type="evidence" value="ECO:0007669"/>
    <property type="project" value="InterPro"/>
</dbReference>
<proteinExistence type="predicted"/>
<dbReference type="EMBL" id="JAPDNT010000001">
    <property type="protein sequence ID" value="MCW3473211.1"/>
    <property type="molecule type" value="Genomic_DNA"/>
</dbReference>
<dbReference type="GO" id="GO:0005524">
    <property type="term" value="F:ATP binding"/>
    <property type="evidence" value="ECO:0007669"/>
    <property type="project" value="UniProtKB-KW"/>
</dbReference>
<evidence type="ECO:0000313" key="5">
    <source>
        <dbReference type="EMBL" id="MCW3473211.1"/>
    </source>
</evidence>
<reference evidence="5" key="1">
    <citation type="submission" date="2022-09" db="EMBL/GenBank/DDBJ databases">
        <title>Rhodovastum sp. nov. RN2-1 isolated from soil in Seongnam, South Korea.</title>
        <authorList>
            <person name="Le N.T."/>
        </authorList>
    </citation>
    <scope>NUCLEOTIDE SEQUENCE</scope>
    <source>
        <strain evidence="5">RN2-1</strain>
    </source>
</reference>
<dbReference type="InterPro" id="IPR017871">
    <property type="entry name" value="ABC_transporter-like_CS"/>
</dbReference>
<evidence type="ECO:0000313" key="6">
    <source>
        <dbReference type="Proteomes" id="UP001165679"/>
    </source>
</evidence>
<sequence length="348" mass="37012">MTHLVLEGLTRAYGGRPVVQGVSLSVERGSLLALLGPSGCGKTTTLRMVAGLEAPDAGRILVEGRDVTPLAPHRRRMGVVFQSYALFPHMTAAANVAFGLEMHGVPRGERVRRAAEALTLVGLADHAQKRPRQLSGGQQQRVALARALAIEPDVLLLDEPLSALDAKLREELRSEMRAIQQRVGATSVFVTHDQAEALAMADMVAVMDQGRIAQLGTPEDVFERPRTPFVATFVGRSARFAGQAEGGAVRAGGMAIHAAGLPATGAVEVFVRPHRIRVLADGDTAENALDGTIAAIDYTGEVAQLQVDTPVGRVPVDVATADGAWRARQPGQPIRLGWRATDTIWFAA</sequence>
<dbReference type="InterPro" id="IPR050093">
    <property type="entry name" value="ABC_SmlMolc_Importer"/>
</dbReference>
<dbReference type="GO" id="GO:0015697">
    <property type="term" value="P:quaternary ammonium group transport"/>
    <property type="evidence" value="ECO:0007669"/>
    <property type="project" value="UniProtKB-ARBA"/>
</dbReference>
<evidence type="ECO:0000256" key="2">
    <source>
        <dbReference type="ARBA" id="ARBA00022741"/>
    </source>
</evidence>
<dbReference type="PROSITE" id="PS50893">
    <property type="entry name" value="ABC_TRANSPORTER_2"/>
    <property type="match status" value="1"/>
</dbReference>
<dbReference type="SUPFAM" id="SSF50331">
    <property type="entry name" value="MOP-like"/>
    <property type="match status" value="1"/>
</dbReference>
<dbReference type="Gene3D" id="3.40.50.300">
    <property type="entry name" value="P-loop containing nucleotide triphosphate hydrolases"/>
    <property type="match status" value="1"/>
</dbReference>
<comment type="caution">
    <text evidence="5">The sequence shown here is derived from an EMBL/GenBank/DDBJ whole genome shotgun (WGS) entry which is preliminary data.</text>
</comment>
<organism evidence="5 6">
    <name type="scientific">Limobrevibacterium gyesilva</name>
    <dbReference type="NCBI Taxonomy" id="2991712"/>
    <lineage>
        <taxon>Bacteria</taxon>
        <taxon>Pseudomonadati</taxon>
        <taxon>Pseudomonadota</taxon>
        <taxon>Alphaproteobacteria</taxon>
        <taxon>Acetobacterales</taxon>
        <taxon>Acetobacteraceae</taxon>
        <taxon>Limobrevibacterium</taxon>
    </lineage>
</organism>
<dbReference type="InterPro" id="IPR008995">
    <property type="entry name" value="Mo/tungstate-bd_C_term_dom"/>
</dbReference>
<dbReference type="AlphaFoldDB" id="A0AA41YH82"/>
<keyword evidence="6" id="KW-1185">Reference proteome</keyword>
<dbReference type="PANTHER" id="PTHR42781">
    <property type="entry name" value="SPERMIDINE/PUTRESCINE IMPORT ATP-BINDING PROTEIN POTA"/>
    <property type="match status" value="1"/>
</dbReference>
<dbReference type="Proteomes" id="UP001165679">
    <property type="component" value="Unassembled WGS sequence"/>
</dbReference>
<evidence type="ECO:0000256" key="1">
    <source>
        <dbReference type="ARBA" id="ARBA00022448"/>
    </source>
</evidence>
<keyword evidence="2" id="KW-0547">Nucleotide-binding</keyword>
<dbReference type="InterPro" id="IPR003439">
    <property type="entry name" value="ABC_transporter-like_ATP-bd"/>
</dbReference>
<gene>
    <name evidence="5" type="ORF">OL599_01340</name>
</gene>
<dbReference type="InterPro" id="IPR003593">
    <property type="entry name" value="AAA+_ATPase"/>
</dbReference>
<dbReference type="RefSeq" id="WP_264711793.1">
    <property type="nucleotide sequence ID" value="NZ_JAPDNT010000001.1"/>
</dbReference>
<dbReference type="GO" id="GO:0022857">
    <property type="term" value="F:transmembrane transporter activity"/>
    <property type="evidence" value="ECO:0007669"/>
    <property type="project" value="InterPro"/>
</dbReference>
<evidence type="ECO:0000259" key="4">
    <source>
        <dbReference type="PROSITE" id="PS50893"/>
    </source>
</evidence>
<dbReference type="GO" id="GO:0043190">
    <property type="term" value="C:ATP-binding cassette (ABC) transporter complex"/>
    <property type="evidence" value="ECO:0007669"/>
    <property type="project" value="InterPro"/>
</dbReference>
<dbReference type="Pfam" id="PF08402">
    <property type="entry name" value="TOBE_2"/>
    <property type="match status" value="1"/>
</dbReference>
<dbReference type="FunFam" id="3.40.50.300:FF:000425">
    <property type="entry name" value="Probable ABC transporter, ATP-binding subunit"/>
    <property type="match status" value="1"/>
</dbReference>